<dbReference type="PANTHER" id="PTHR47916:SF1">
    <property type="entry name" value="3-HYDROXY-5-PHOSPHONOOXYPENTANE-2,4-DIONE THIOLASE"/>
    <property type="match status" value="1"/>
</dbReference>
<keyword evidence="2" id="KW-1185">Reference proteome</keyword>
<evidence type="ECO:0000313" key="2">
    <source>
        <dbReference type="Proteomes" id="UP000032024"/>
    </source>
</evidence>
<dbReference type="InterPro" id="IPR050456">
    <property type="entry name" value="DeoC/FbaB_aldolase"/>
</dbReference>
<organism evidence="1 2">
    <name type="scientific">Heyndrickxia coagulans</name>
    <name type="common">Weizmannia coagulans</name>
    <dbReference type="NCBI Taxonomy" id="1398"/>
    <lineage>
        <taxon>Bacteria</taxon>
        <taxon>Bacillati</taxon>
        <taxon>Bacillota</taxon>
        <taxon>Bacilli</taxon>
        <taxon>Bacillales</taxon>
        <taxon>Bacillaceae</taxon>
        <taxon>Heyndrickxia</taxon>
    </lineage>
</organism>
<accession>A0AAN0T318</accession>
<dbReference type="SUPFAM" id="SSF51569">
    <property type="entry name" value="Aldolase"/>
    <property type="match status" value="1"/>
</dbReference>
<dbReference type="Gene3D" id="3.20.20.70">
    <property type="entry name" value="Aldolase class I"/>
    <property type="match status" value="1"/>
</dbReference>
<dbReference type="InterPro" id="IPR002915">
    <property type="entry name" value="DeoC/FbaB/LacD_aldolase"/>
</dbReference>
<dbReference type="AlphaFoldDB" id="A0AAN0T318"/>
<dbReference type="EMBL" id="CP010525">
    <property type="protein sequence ID" value="AJO21498.1"/>
    <property type="molecule type" value="Genomic_DNA"/>
</dbReference>
<evidence type="ECO:0000313" key="1">
    <source>
        <dbReference type="EMBL" id="AJO21498.1"/>
    </source>
</evidence>
<proteinExistence type="predicted"/>
<protein>
    <submittedName>
        <fullName evidence="1">DeoC/LacD aldolase family protein</fullName>
    </submittedName>
</protein>
<dbReference type="Pfam" id="PF01791">
    <property type="entry name" value="DeoC"/>
    <property type="match status" value="1"/>
</dbReference>
<name>A0AAN0T318_HEYCO</name>
<gene>
    <name evidence="1" type="ORF">SB48_HM08orf01075</name>
</gene>
<dbReference type="RefSeq" id="WP_052042155.1">
    <property type="nucleotide sequence ID" value="NZ_CP064767.1"/>
</dbReference>
<dbReference type="InterPro" id="IPR013785">
    <property type="entry name" value="Aldolase_TIM"/>
</dbReference>
<sequence>MSSLPVPFALRCRRIRIGEKSNDPASIAAGARIGTEQGADIIKMRLTRKPEDIQVIQSAKKPVIALGGPKADDMLEYFMFIQHCIEVGAKGVAIGRNIVQNEDPADFVAGLNKIIHLNGTAEEAYQVYINHSLT</sequence>
<dbReference type="Proteomes" id="UP000032024">
    <property type="component" value="Chromosome"/>
</dbReference>
<dbReference type="GO" id="GO:0016829">
    <property type="term" value="F:lyase activity"/>
    <property type="evidence" value="ECO:0007669"/>
    <property type="project" value="InterPro"/>
</dbReference>
<dbReference type="PANTHER" id="PTHR47916">
    <property type="entry name" value="FRUCTOSE-BISPHOSPHATE ALDOLASE CLASS 1"/>
    <property type="match status" value="1"/>
</dbReference>
<reference evidence="2" key="1">
    <citation type="submission" date="2015-01" db="EMBL/GenBank/DDBJ databases">
        <title>Comparative genome analysis of Bacillus coagulans HM-08, Clostridium butyricum HM-68, Bacillus subtilis HM-66 and Bacillus paralicheniformis BL-09.</title>
        <authorList>
            <person name="Zhang H."/>
        </authorList>
    </citation>
    <scope>NUCLEOTIDE SEQUENCE [LARGE SCALE GENOMIC DNA]</scope>
    <source>
        <strain evidence="2">HM-08</strain>
    </source>
</reference>